<evidence type="ECO:0000313" key="2">
    <source>
        <dbReference type="EMBL" id="CAH2261180.1"/>
    </source>
</evidence>
<proteinExistence type="predicted"/>
<reference evidence="2" key="1">
    <citation type="submission" date="2022-03" db="EMBL/GenBank/DDBJ databases">
        <authorList>
            <person name="Lindestad O."/>
        </authorList>
    </citation>
    <scope>NUCLEOTIDE SEQUENCE</scope>
</reference>
<feature type="compositionally biased region" description="Polar residues" evidence="1">
    <location>
        <begin position="131"/>
        <end position="144"/>
    </location>
</feature>
<evidence type="ECO:0000256" key="1">
    <source>
        <dbReference type="SAM" id="MobiDB-lite"/>
    </source>
</evidence>
<keyword evidence="3" id="KW-1185">Reference proteome</keyword>
<feature type="compositionally biased region" description="Basic residues" evidence="1">
    <location>
        <begin position="145"/>
        <end position="170"/>
    </location>
</feature>
<dbReference type="EMBL" id="CAKXAJ010026185">
    <property type="protein sequence ID" value="CAH2261180.1"/>
    <property type="molecule type" value="Genomic_DNA"/>
</dbReference>
<feature type="compositionally biased region" description="Basic residues" evidence="1">
    <location>
        <begin position="114"/>
        <end position="129"/>
    </location>
</feature>
<dbReference type="AlphaFoldDB" id="A0A8S4S9N2"/>
<comment type="caution">
    <text evidence="2">The sequence shown here is derived from an EMBL/GenBank/DDBJ whole genome shotgun (WGS) entry which is preliminary data.</text>
</comment>
<name>A0A8S4S9N2_9NEOP</name>
<sequence length="674" mass="77897">MLPHVFFRDRIRRSPGLAEVFFRDAAKDVFNKNTSEECKPYESSYSKGCPPADWCLGCTVCDCDANGRWDCHTLSFCTDDKGKKKMRNKITKPQALKKKAPTTIKKQKPETSKKPNKYHPPKNIIKAKGKQLSQINEPAKSQSKFTKKRNKPKNLTIKKAKAPVYKKKPTPKSNEKSNSKIIKKSMQPSSVQIVKGNTKTLKDNEEVMRDIAHTIYKKVMDAVEKIVMDSKKNISHKKNLQKQHCLHKGKRSKREITSMISTATDTNTTEESFVYQSFDSGVMLATPIIENLTTSNYFKYIVDLKFIKRNTTKYKEKHTKVNNEIKNNDKVALEVYTKNIIENLRKLKNLAQKFGIKNRPKREAMEDDGLVEYLLILMEYLLKQKKQLRISPVSDGIDLLINAIKSAPDIKVSRKKVLEYVPARVEEETTESILTLPNAIKMDETNNTASYAVPKFKTFESMDEDEENSDYYQYYKKEHKSNNFNWKENGKGYELFTDEPEEDDGDVLTTTKPLDIISKSLTHHIPTRIPLGILENGQSTSKQANDAHIHNSRIKLSWIEESYNQEEERKELPRFTETTTQKQSPTHAALVLFTRTRVNKKAKLNKYDDPISSISKEITDEESKRTKYFNSEYVMYKKQMNFLNSLDYGTEKIDIDGDSKEDKPNVEQFPLYFV</sequence>
<gene>
    <name evidence="2" type="primary">jg17200</name>
    <name evidence="2" type="ORF">PAEG_LOCUS23870</name>
</gene>
<evidence type="ECO:0000313" key="3">
    <source>
        <dbReference type="Proteomes" id="UP000838756"/>
    </source>
</evidence>
<organism evidence="2 3">
    <name type="scientific">Pararge aegeria aegeria</name>
    <dbReference type="NCBI Taxonomy" id="348720"/>
    <lineage>
        <taxon>Eukaryota</taxon>
        <taxon>Metazoa</taxon>
        <taxon>Ecdysozoa</taxon>
        <taxon>Arthropoda</taxon>
        <taxon>Hexapoda</taxon>
        <taxon>Insecta</taxon>
        <taxon>Pterygota</taxon>
        <taxon>Neoptera</taxon>
        <taxon>Endopterygota</taxon>
        <taxon>Lepidoptera</taxon>
        <taxon>Glossata</taxon>
        <taxon>Ditrysia</taxon>
        <taxon>Papilionoidea</taxon>
        <taxon>Nymphalidae</taxon>
        <taxon>Satyrinae</taxon>
        <taxon>Satyrini</taxon>
        <taxon>Parargina</taxon>
        <taxon>Pararge</taxon>
    </lineage>
</organism>
<feature type="region of interest" description="Disordered" evidence="1">
    <location>
        <begin position="87"/>
        <end position="191"/>
    </location>
</feature>
<dbReference type="OrthoDB" id="7489891at2759"/>
<accession>A0A8S4S9N2</accession>
<feature type="compositionally biased region" description="Basic residues" evidence="1">
    <location>
        <begin position="87"/>
        <end position="100"/>
    </location>
</feature>
<protein>
    <submittedName>
        <fullName evidence="2">Jg17200 protein</fullName>
    </submittedName>
</protein>
<dbReference type="Proteomes" id="UP000838756">
    <property type="component" value="Unassembled WGS sequence"/>
</dbReference>